<proteinExistence type="predicted"/>
<dbReference type="Proteomes" id="UP001162001">
    <property type="component" value="Segment"/>
</dbReference>
<organism evidence="2 3">
    <name type="scientific">Fadolivirus FV1/VV64</name>
    <dbReference type="NCBI Taxonomy" id="3070911"/>
    <lineage>
        <taxon>Viruses</taxon>
        <taxon>Varidnaviria</taxon>
        <taxon>Bamfordvirae</taxon>
        <taxon>Nucleocytoviricota</taxon>
        <taxon>Megaviricetes</taxon>
        <taxon>Imitervirales</taxon>
        <taxon>Mimiviridae</taxon>
        <taxon>Klosneuvirinae</taxon>
        <taxon>Fadolivirus</taxon>
        <taxon>Fadolivirus algeromassiliense</taxon>
    </lineage>
</organism>
<feature type="domain" description="N-acetyltransferase" evidence="1">
    <location>
        <begin position="91"/>
        <end position="249"/>
    </location>
</feature>
<dbReference type="EMBL" id="MT418680">
    <property type="protein sequence ID" value="QKF93629.1"/>
    <property type="molecule type" value="Genomic_DNA"/>
</dbReference>
<dbReference type="InterPro" id="IPR016181">
    <property type="entry name" value="Acyl_CoA_acyltransferase"/>
</dbReference>
<dbReference type="GO" id="GO:0016747">
    <property type="term" value="F:acyltransferase activity, transferring groups other than amino-acyl groups"/>
    <property type="evidence" value="ECO:0007669"/>
    <property type="project" value="InterPro"/>
</dbReference>
<name>A0A7D3UUN2_9VIRU</name>
<evidence type="ECO:0000313" key="3">
    <source>
        <dbReference type="Proteomes" id="UP001162001"/>
    </source>
</evidence>
<evidence type="ECO:0000313" key="2">
    <source>
        <dbReference type="EMBL" id="QKF93629.1"/>
    </source>
</evidence>
<protein>
    <submittedName>
        <fullName evidence="2">Acyl-CoA N-acyltransferase</fullName>
    </submittedName>
</protein>
<evidence type="ECO:0000259" key="1">
    <source>
        <dbReference type="PROSITE" id="PS51186"/>
    </source>
</evidence>
<sequence length="704" mass="82223">MSTINDIITNIDRIIKLRSYISVIDGQIGNNLEQLLKDAMSKYTNFMNNSNNITFDDLLKADQEMANYMESKYKQSQSLTIEIISGDQLKQKIESLNIPISSKYSGVRYIINKEFGLVNGSRHFDMVLGNFHLDFKDTTKWFILSDNNLIVSVLCWLSNKIPTINNPTNDNLQSFGTRSDNLDNKFRSQGYNQILMKYASQYINQSGCSILTLGVEPYNFGLINVYRKVGFELIPSINGPNKYMKYICPSFETINFVLPVENNPPIAIPSFELPTIIQWPGENTETHFKLEFNDNGTIRRINKNISSEICNSASDPTNRFDRNNYIREYDIRLNEAKDKFNLLNQDQQLDLYNKARELSELSLWGGNTHFRKNEVRNESTDIGSMNDIYDIVKIFKPGYENNYYMTKEEYQTTNNTIKLRVAKRYYITEYLINNISLNGVKLIDGIYKWRFAYYDIRTIFLKAIRQKITEYNNKQNEFNKIIYHSNYDNISKTMTTLEAIFWDNLMPHAYHKLSFLRNNINKDLVMDYINKNTYPNTNEDHEFVSIYINPYAHMGPDYKAIDPLQLSEEQVISGIGAVYLLSWEYEHFLTNMIHEIMHKFRESDDLNHILFDNLYPYIDKLANETSGLENPIRKVELIADLISFSIMSIMLEHSNLNYTQQYNKIKNMPLPLCGGHDIQHPPASLRLNSLRLIPHIYQVFSNNI</sequence>
<dbReference type="Gene3D" id="3.40.630.30">
    <property type="match status" value="1"/>
</dbReference>
<accession>A0A7D3UUN2</accession>
<dbReference type="InterPro" id="IPR000182">
    <property type="entry name" value="GNAT_dom"/>
</dbReference>
<keyword evidence="3" id="KW-1185">Reference proteome</keyword>
<reference evidence="2 3" key="1">
    <citation type="submission" date="2020-04" db="EMBL/GenBank/DDBJ databases">
        <title>Advantages and limits of metagenomic assembly and binning of a giant virus.</title>
        <authorList>
            <person name="Schulz F."/>
            <person name="Andreani J."/>
            <person name="Francis R."/>
            <person name="Boudjemaa H."/>
            <person name="Bou Khalil J.Y."/>
            <person name="Lee J."/>
            <person name="La Scola B."/>
            <person name="Woyke T."/>
        </authorList>
    </citation>
    <scope>NUCLEOTIDE SEQUENCE [LARGE SCALE GENOMIC DNA]</scope>
    <source>
        <strain evidence="2 3">FV1/VV64</strain>
    </source>
</reference>
<dbReference type="PROSITE" id="PS51186">
    <property type="entry name" value="GNAT"/>
    <property type="match status" value="1"/>
</dbReference>
<dbReference type="SUPFAM" id="SSF55729">
    <property type="entry name" value="Acyl-CoA N-acyltransferases (Nat)"/>
    <property type="match status" value="1"/>
</dbReference>
<gene>
    <name evidence="2" type="ORF">Fadolivirus_1_171</name>
</gene>
<dbReference type="Pfam" id="PF00583">
    <property type="entry name" value="Acetyltransf_1"/>
    <property type="match status" value="1"/>
</dbReference>